<evidence type="ECO:0000256" key="1">
    <source>
        <dbReference type="ARBA" id="ARBA00005801"/>
    </source>
</evidence>
<evidence type="ECO:0000259" key="3">
    <source>
        <dbReference type="Pfam" id="PF01478"/>
    </source>
</evidence>
<organism evidence="4 5">
    <name type="scientific">Methylocucumis oryzae</name>
    <dbReference type="NCBI Taxonomy" id="1632867"/>
    <lineage>
        <taxon>Bacteria</taxon>
        <taxon>Pseudomonadati</taxon>
        <taxon>Pseudomonadota</taxon>
        <taxon>Gammaproteobacteria</taxon>
        <taxon>Methylococcales</taxon>
        <taxon>Methylococcaceae</taxon>
        <taxon>Methylocucumis</taxon>
    </lineage>
</organism>
<feature type="transmembrane region" description="Helical" evidence="2">
    <location>
        <begin position="58"/>
        <end position="77"/>
    </location>
</feature>
<accession>A0A0F3IGK0</accession>
<proteinExistence type="inferred from homology"/>
<comment type="caution">
    <text evidence="4">The sequence shown here is derived from an EMBL/GenBank/DDBJ whole genome shotgun (WGS) entry which is preliminary data.</text>
</comment>
<dbReference type="Pfam" id="PF01478">
    <property type="entry name" value="Peptidase_A24"/>
    <property type="match status" value="1"/>
</dbReference>
<keyword evidence="5" id="KW-1185">Reference proteome</keyword>
<dbReference type="GO" id="GO:0005886">
    <property type="term" value="C:plasma membrane"/>
    <property type="evidence" value="ECO:0007669"/>
    <property type="project" value="TreeGrafter"/>
</dbReference>
<dbReference type="Gene3D" id="1.20.120.1220">
    <property type="match status" value="1"/>
</dbReference>
<evidence type="ECO:0000313" key="5">
    <source>
        <dbReference type="Proteomes" id="UP000033684"/>
    </source>
</evidence>
<feature type="transmembrane region" description="Helical" evidence="2">
    <location>
        <begin position="97"/>
        <end position="118"/>
    </location>
</feature>
<reference evidence="5" key="1">
    <citation type="submission" date="2015-03" db="EMBL/GenBank/DDBJ databases">
        <title>Draft genome sequence of a novel methanotroph (Sn10-6) isolated from flooded ricefield rhizosphere in India.</title>
        <authorList>
            <person name="Pandit P.S."/>
            <person name="Pore S.D."/>
            <person name="Arora P."/>
            <person name="Kapse N.G."/>
            <person name="Dhakephalkar P.K."/>
            <person name="Rahalkar M.C."/>
        </authorList>
    </citation>
    <scope>NUCLEOTIDE SEQUENCE [LARGE SCALE GENOMIC DNA]</scope>
    <source>
        <strain evidence="5">Sn10-6</strain>
    </source>
</reference>
<dbReference type="PANTHER" id="PTHR30487">
    <property type="entry name" value="TYPE 4 PREPILIN-LIKE PROTEINS LEADER PEPTIDE-PROCESSING ENZYME"/>
    <property type="match status" value="1"/>
</dbReference>
<comment type="similarity">
    <text evidence="1">Belongs to the peptidase A24 family.</text>
</comment>
<dbReference type="RefSeq" id="WP_045779834.1">
    <property type="nucleotide sequence ID" value="NZ_LAJX01000158.1"/>
</dbReference>
<dbReference type="InterPro" id="IPR050882">
    <property type="entry name" value="Prepilin_peptidase/N-MTase"/>
</dbReference>
<dbReference type="GO" id="GO:0006465">
    <property type="term" value="P:signal peptide processing"/>
    <property type="evidence" value="ECO:0007669"/>
    <property type="project" value="TreeGrafter"/>
</dbReference>
<dbReference type="PANTHER" id="PTHR30487:SF0">
    <property type="entry name" value="PREPILIN LEADER PEPTIDASE_N-METHYLTRANSFERASE-RELATED"/>
    <property type="match status" value="1"/>
</dbReference>
<dbReference type="GO" id="GO:0004190">
    <property type="term" value="F:aspartic-type endopeptidase activity"/>
    <property type="evidence" value="ECO:0007669"/>
    <property type="project" value="InterPro"/>
</dbReference>
<keyword evidence="2" id="KW-0472">Membrane</keyword>
<dbReference type="Proteomes" id="UP000033684">
    <property type="component" value="Unassembled WGS sequence"/>
</dbReference>
<feature type="domain" description="Prepilin type IV endopeptidase peptidase" evidence="3">
    <location>
        <begin position="10"/>
        <end position="113"/>
    </location>
</feature>
<dbReference type="EMBL" id="LAJX01000158">
    <property type="protein sequence ID" value="KJV05886.1"/>
    <property type="molecule type" value="Genomic_DNA"/>
</dbReference>
<keyword evidence="2" id="KW-1133">Transmembrane helix</keyword>
<evidence type="ECO:0000313" key="4">
    <source>
        <dbReference type="EMBL" id="KJV05886.1"/>
    </source>
</evidence>
<dbReference type="InterPro" id="IPR000045">
    <property type="entry name" value="Prepilin_IV_endopep_pep"/>
</dbReference>
<protein>
    <recommendedName>
        <fullName evidence="3">Prepilin type IV endopeptidase peptidase domain-containing protein</fullName>
    </recommendedName>
</protein>
<keyword evidence="2" id="KW-0812">Transmembrane</keyword>
<reference evidence="4 5" key="2">
    <citation type="journal article" date="2016" name="Microb. Ecol.">
        <title>Genome Characteristics of a Novel Type I Methanotroph (Sn10-6) Isolated from a Flooded Indian Rice Field.</title>
        <authorList>
            <person name="Rahalkar M.C."/>
            <person name="Pandit P.S."/>
            <person name="Dhakephalkar P.K."/>
            <person name="Pore S."/>
            <person name="Arora P."/>
            <person name="Kapse N."/>
        </authorList>
    </citation>
    <scope>NUCLEOTIDE SEQUENCE [LARGE SCALE GENOMIC DNA]</scope>
    <source>
        <strain evidence="4 5">Sn10-6</strain>
    </source>
</reference>
<evidence type="ECO:0000256" key="2">
    <source>
        <dbReference type="SAM" id="Phobius"/>
    </source>
</evidence>
<gene>
    <name evidence="4" type="ORF">VZ94_14890</name>
</gene>
<sequence>MIASLPVPALLLIVLLLLASCIDFFSHKIPNWLSFGLLGLGLALQGYCFGLAGFGASLAGGVLGLVLLLPFYLLKSLGAGDVKLMAGVGSFLGAESVIYAVAATIICGGLLGLAVLIAKGGMGPFLKRYTLMFQTLCYTGKIVPIPPALTEVAASRFPYASAIAGGTFYVLWQQQLWPKLAGLVALVN</sequence>
<dbReference type="OrthoDB" id="5508079at2"/>
<dbReference type="AlphaFoldDB" id="A0A0F3IGK0"/>
<name>A0A0F3IGK0_9GAMM</name>
<feature type="transmembrane region" description="Helical" evidence="2">
    <location>
        <begin position="31"/>
        <end position="51"/>
    </location>
</feature>